<proteinExistence type="predicted"/>
<feature type="non-terminal residue" evidence="1">
    <location>
        <position position="1"/>
    </location>
</feature>
<protein>
    <submittedName>
        <fullName evidence="1">Uncharacterized protein</fullName>
    </submittedName>
</protein>
<dbReference type="AlphaFoldDB" id="A0A8S2W0C2"/>
<dbReference type="Proteomes" id="UP000681720">
    <property type="component" value="Unassembled WGS sequence"/>
</dbReference>
<accession>A0A8S2W0C2</accession>
<organism evidence="1 2">
    <name type="scientific">Rotaria magnacalcarata</name>
    <dbReference type="NCBI Taxonomy" id="392030"/>
    <lineage>
        <taxon>Eukaryota</taxon>
        <taxon>Metazoa</taxon>
        <taxon>Spiralia</taxon>
        <taxon>Gnathifera</taxon>
        <taxon>Rotifera</taxon>
        <taxon>Eurotatoria</taxon>
        <taxon>Bdelloidea</taxon>
        <taxon>Philodinida</taxon>
        <taxon>Philodinidae</taxon>
        <taxon>Rotaria</taxon>
    </lineage>
</organism>
<name>A0A8S2W0C2_9BILA</name>
<comment type="caution">
    <text evidence="1">The sequence shown here is derived from an EMBL/GenBank/DDBJ whole genome shotgun (WGS) entry which is preliminary data.</text>
</comment>
<evidence type="ECO:0000313" key="1">
    <source>
        <dbReference type="EMBL" id="CAF4417602.1"/>
    </source>
</evidence>
<sequence length="53" mass="6022">SHGDSQYLIPVVLPSILESHKARSREMLHGEFEGPREHASTFDQYSVLITKQV</sequence>
<dbReference type="EMBL" id="CAJOBJ010060992">
    <property type="protein sequence ID" value="CAF4417602.1"/>
    <property type="molecule type" value="Genomic_DNA"/>
</dbReference>
<gene>
    <name evidence="1" type="ORF">GIL414_LOCUS30927</name>
</gene>
<reference evidence="1" key="1">
    <citation type="submission" date="2021-02" db="EMBL/GenBank/DDBJ databases">
        <authorList>
            <person name="Nowell W R."/>
        </authorList>
    </citation>
    <scope>NUCLEOTIDE SEQUENCE</scope>
</reference>
<evidence type="ECO:0000313" key="2">
    <source>
        <dbReference type="Proteomes" id="UP000681720"/>
    </source>
</evidence>